<sequence length="47" mass="5599">MLINEGIGLIIVTKDKNIIELKPKKSKYLIQPNYQKIRYILKKRIND</sequence>
<reference evidence="1" key="1">
    <citation type="journal article" date="2014" name="Front. Microbiol.">
        <title>High frequency of phylogenetically diverse reductive dehalogenase-homologous genes in deep subseafloor sedimentary metagenomes.</title>
        <authorList>
            <person name="Kawai M."/>
            <person name="Futagami T."/>
            <person name="Toyoda A."/>
            <person name="Takaki Y."/>
            <person name="Nishi S."/>
            <person name="Hori S."/>
            <person name="Arai W."/>
            <person name="Tsubouchi T."/>
            <person name="Morono Y."/>
            <person name="Uchiyama I."/>
            <person name="Ito T."/>
            <person name="Fujiyama A."/>
            <person name="Inagaki F."/>
            <person name="Takami H."/>
        </authorList>
    </citation>
    <scope>NUCLEOTIDE SEQUENCE</scope>
    <source>
        <strain evidence="1">Expedition CK06-06</strain>
    </source>
</reference>
<accession>X1CMN4</accession>
<proteinExistence type="predicted"/>
<gene>
    <name evidence="1" type="ORF">S01H4_36678</name>
</gene>
<evidence type="ECO:0000313" key="1">
    <source>
        <dbReference type="EMBL" id="GAG94242.1"/>
    </source>
</evidence>
<organism evidence="1">
    <name type="scientific">marine sediment metagenome</name>
    <dbReference type="NCBI Taxonomy" id="412755"/>
    <lineage>
        <taxon>unclassified sequences</taxon>
        <taxon>metagenomes</taxon>
        <taxon>ecological metagenomes</taxon>
    </lineage>
</organism>
<name>X1CMN4_9ZZZZ</name>
<protein>
    <submittedName>
        <fullName evidence="1">Uncharacterized protein</fullName>
    </submittedName>
</protein>
<dbReference type="AlphaFoldDB" id="X1CMN4"/>
<comment type="caution">
    <text evidence="1">The sequence shown here is derived from an EMBL/GenBank/DDBJ whole genome shotgun (WGS) entry which is preliminary data.</text>
</comment>
<dbReference type="EMBL" id="BART01019628">
    <property type="protein sequence ID" value="GAG94242.1"/>
    <property type="molecule type" value="Genomic_DNA"/>
</dbReference>